<comment type="caution">
    <text evidence="1">The sequence shown here is derived from an EMBL/GenBank/DDBJ whole genome shotgun (WGS) entry which is preliminary data.</text>
</comment>
<reference evidence="1" key="1">
    <citation type="submission" date="2021-02" db="EMBL/GenBank/DDBJ databases">
        <authorList>
            <person name="Nowell W R."/>
        </authorList>
    </citation>
    <scope>NUCLEOTIDE SEQUENCE</scope>
</reference>
<sequence>PFKYRFLIMAKRPHWYKRLNDIDSCNVEFCEILTSSYGLEDFFSNEPYLVSIFKNYRSKKLNDLTLFWCFIISFMHWSGETKLYDSEKMDYVNLKLFGILRGNSVSNKSSYIKLIREAFDFVEIYFREMFIDSNSNFNSTCVESLTSTKLLAELEISSKFVSSDEDRPLNDFCFFEPNSSKAKEIHPSLISAFNGVYKLQRSTMSYSKDVRERSLTILIPTTGDRWCSLLEYFHDSYQTNGIK</sequence>
<gene>
    <name evidence="1" type="ORF">GIL414_LOCUS57915</name>
</gene>
<accession>A0A8S3DLQ5</accession>
<feature type="non-terminal residue" evidence="1">
    <location>
        <position position="1"/>
    </location>
</feature>
<protein>
    <submittedName>
        <fullName evidence="1">Uncharacterized protein</fullName>
    </submittedName>
</protein>
<evidence type="ECO:0000313" key="2">
    <source>
        <dbReference type="Proteomes" id="UP000681720"/>
    </source>
</evidence>
<name>A0A8S3DLQ5_9BILA</name>
<dbReference type="EMBL" id="CAJOBJ010211322">
    <property type="protein sequence ID" value="CAF5011824.1"/>
    <property type="molecule type" value="Genomic_DNA"/>
</dbReference>
<dbReference type="AlphaFoldDB" id="A0A8S3DLQ5"/>
<organism evidence="1 2">
    <name type="scientific">Rotaria magnacalcarata</name>
    <dbReference type="NCBI Taxonomy" id="392030"/>
    <lineage>
        <taxon>Eukaryota</taxon>
        <taxon>Metazoa</taxon>
        <taxon>Spiralia</taxon>
        <taxon>Gnathifera</taxon>
        <taxon>Rotifera</taxon>
        <taxon>Eurotatoria</taxon>
        <taxon>Bdelloidea</taxon>
        <taxon>Philodinida</taxon>
        <taxon>Philodinidae</taxon>
        <taxon>Rotaria</taxon>
    </lineage>
</organism>
<evidence type="ECO:0000313" key="1">
    <source>
        <dbReference type="EMBL" id="CAF5011824.1"/>
    </source>
</evidence>
<dbReference type="Proteomes" id="UP000681720">
    <property type="component" value="Unassembled WGS sequence"/>
</dbReference>
<proteinExistence type="predicted"/>